<dbReference type="GO" id="GO:0003677">
    <property type="term" value="F:DNA binding"/>
    <property type="evidence" value="ECO:0007669"/>
    <property type="project" value="UniProtKB-KW"/>
</dbReference>
<gene>
    <name evidence="4" type="ORF">KQI68_06825</name>
</gene>
<organism evidence="4 5">
    <name type="scientific">Peptoniphilus ovalis</name>
    <dbReference type="NCBI Taxonomy" id="2841503"/>
    <lineage>
        <taxon>Bacteria</taxon>
        <taxon>Bacillati</taxon>
        <taxon>Bacillota</taxon>
        <taxon>Tissierellia</taxon>
        <taxon>Tissierellales</taxon>
        <taxon>Peptoniphilaceae</taxon>
        <taxon>Peptoniphilus</taxon>
    </lineage>
</organism>
<dbReference type="InterPro" id="IPR000424">
    <property type="entry name" value="Primosome_PriB/ssb"/>
</dbReference>
<dbReference type="PROSITE" id="PS50935">
    <property type="entry name" value="SSB"/>
    <property type="match status" value="1"/>
</dbReference>
<feature type="region of interest" description="Disordered" evidence="3">
    <location>
        <begin position="113"/>
        <end position="146"/>
    </location>
</feature>
<dbReference type="CDD" id="cd04496">
    <property type="entry name" value="SSB_OBF"/>
    <property type="match status" value="1"/>
</dbReference>
<evidence type="ECO:0000313" key="5">
    <source>
        <dbReference type="Proteomes" id="UP000783742"/>
    </source>
</evidence>
<accession>A0ABS6FH99</accession>
<dbReference type="InterPro" id="IPR011344">
    <property type="entry name" value="ssDNA-bd"/>
</dbReference>
<keyword evidence="1 2" id="KW-0238">DNA-binding</keyword>
<comment type="caution">
    <text evidence="4">The sequence shown here is derived from an EMBL/GenBank/DDBJ whole genome shotgun (WGS) entry which is preliminary data.</text>
</comment>
<comment type="caution">
    <text evidence="1">Lacks conserved residue(s) required for the propagation of feature annotation.</text>
</comment>
<dbReference type="HAMAP" id="MF_00984">
    <property type="entry name" value="SSB"/>
    <property type="match status" value="1"/>
</dbReference>
<dbReference type="Pfam" id="PF00436">
    <property type="entry name" value="SSB"/>
    <property type="match status" value="1"/>
</dbReference>
<dbReference type="Proteomes" id="UP000783742">
    <property type="component" value="Unassembled WGS sequence"/>
</dbReference>
<dbReference type="RefSeq" id="WP_216549388.1">
    <property type="nucleotide sequence ID" value="NZ_JAHLQO010000004.1"/>
</dbReference>
<evidence type="ECO:0000256" key="3">
    <source>
        <dbReference type="SAM" id="MobiDB-lite"/>
    </source>
</evidence>
<protein>
    <recommendedName>
        <fullName evidence="1 2">Single-stranded DNA-binding protein</fullName>
        <shortName evidence="1">SSB</shortName>
    </recommendedName>
</protein>
<dbReference type="PANTHER" id="PTHR10302:SF27">
    <property type="entry name" value="SINGLE-STRANDED DNA-BINDING PROTEIN"/>
    <property type="match status" value="1"/>
</dbReference>
<reference evidence="4 5" key="1">
    <citation type="submission" date="2021-06" db="EMBL/GenBank/DDBJ databases">
        <authorList>
            <person name="Sun Q."/>
            <person name="Li D."/>
        </authorList>
    </citation>
    <scope>NUCLEOTIDE SEQUENCE [LARGE SCALE GENOMIC DNA]</scope>
    <source>
        <strain evidence="4 5">MSJ-1</strain>
    </source>
</reference>
<dbReference type="PIRSF" id="PIRSF002070">
    <property type="entry name" value="SSB"/>
    <property type="match status" value="1"/>
</dbReference>
<name>A0ABS6FH99_9FIRM</name>
<proteinExistence type="inferred from homology"/>
<evidence type="ECO:0000256" key="1">
    <source>
        <dbReference type="HAMAP-Rule" id="MF_00984"/>
    </source>
</evidence>
<feature type="compositionally biased region" description="Low complexity" evidence="3">
    <location>
        <begin position="113"/>
        <end position="128"/>
    </location>
</feature>
<keyword evidence="5" id="KW-1185">Reference proteome</keyword>
<dbReference type="PANTHER" id="PTHR10302">
    <property type="entry name" value="SINGLE-STRANDED DNA-BINDING PROTEIN"/>
    <property type="match status" value="1"/>
</dbReference>
<dbReference type="NCBIfam" id="TIGR00621">
    <property type="entry name" value="ssb"/>
    <property type="match status" value="1"/>
</dbReference>
<evidence type="ECO:0000313" key="4">
    <source>
        <dbReference type="EMBL" id="MBU5669552.1"/>
    </source>
</evidence>
<evidence type="ECO:0000256" key="2">
    <source>
        <dbReference type="PIRNR" id="PIRNR002070"/>
    </source>
</evidence>
<sequence>MNNISLLGRLVKDPELRRTQQGTAAARFTVAVDRGLSKEKRQQAEANNQPTADFINCIAWGKAAELISNYFSKGSRIGIVGRIQTGSYEKNGQRIYTTDVVVNSISFIDSKSESNNNFSNTNNTNNTQDDFENPGFFPIDNNDIPF</sequence>
<dbReference type="EMBL" id="JAHLQO010000004">
    <property type="protein sequence ID" value="MBU5669552.1"/>
    <property type="molecule type" value="Genomic_DNA"/>
</dbReference>
<comment type="subunit">
    <text evidence="1">Homotetramer.</text>
</comment>